<evidence type="ECO:0000313" key="2">
    <source>
        <dbReference type="Proteomes" id="UP001515480"/>
    </source>
</evidence>
<dbReference type="Proteomes" id="UP001515480">
    <property type="component" value="Unassembled WGS sequence"/>
</dbReference>
<sequence>MLGTLFVNCFFAHRYFNNQMAQFKTELDKLALALMKNIYTTIPAPARPINFGSASPAASTCSDGEAHLLVPLRQVEDLRVKKGQQERCIICNLHTSWVCSTCTTGPLALVPICPHTTVARKGQRKGETIFHPCLGKHRVNPAFFLRGKRVTGGKRARGSASPEFLDAQEPAEAAVECDDV</sequence>
<gene>
    <name evidence="1" type="ORF">AB1Y20_019037</name>
</gene>
<organism evidence="1 2">
    <name type="scientific">Prymnesium parvum</name>
    <name type="common">Toxic golden alga</name>
    <dbReference type="NCBI Taxonomy" id="97485"/>
    <lineage>
        <taxon>Eukaryota</taxon>
        <taxon>Haptista</taxon>
        <taxon>Haptophyta</taxon>
        <taxon>Prymnesiophyceae</taxon>
        <taxon>Prymnesiales</taxon>
        <taxon>Prymnesiaceae</taxon>
        <taxon>Prymnesium</taxon>
    </lineage>
</organism>
<proteinExistence type="predicted"/>
<comment type="caution">
    <text evidence="1">The sequence shown here is derived from an EMBL/GenBank/DDBJ whole genome shotgun (WGS) entry which is preliminary data.</text>
</comment>
<accession>A0AB34JSX8</accession>
<keyword evidence="2" id="KW-1185">Reference proteome</keyword>
<dbReference type="AlphaFoldDB" id="A0AB34JSX8"/>
<name>A0AB34JSX8_PRYPA</name>
<evidence type="ECO:0000313" key="1">
    <source>
        <dbReference type="EMBL" id="KAL1524128.1"/>
    </source>
</evidence>
<dbReference type="EMBL" id="JBGBPQ010000005">
    <property type="protein sequence ID" value="KAL1524128.1"/>
    <property type="molecule type" value="Genomic_DNA"/>
</dbReference>
<protein>
    <submittedName>
        <fullName evidence="1">Uncharacterized protein</fullName>
    </submittedName>
</protein>
<reference evidence="1 2" key="1">
    <citation type="journal article" date="2024" name="Science">
        <title>Giant polyketide synthase enzymes in the biosynthesis of giant marine polyether toxins.</title>
        <authorList>
            <person name="Fallon T.R."/>
            <person name="Shende V.V."/>
            <person name="Wierzbicki I.H."/>
            <person name="Pendleton A.L."/>
            <person name="Watervoot N.F."/>
            <person name="Auber R.P."/>
            <person name="Gonzalez D.J."/>
            <person name="Wisecaver J.H."/>
            <person name="Moore B.S."/>
        </authorList>
    </citation>
    <scope>NUCLEOTIDE SEQUENCE [LARGE SCALE GENOMIC DNA]</scope>
    <source>
        <strain evidence="1 2">12B1</strain>
    </source>
</reference>